<evidence type="ECO:0000313" key="2">
    <source>
        <dbReference type="EMBL" id="HIZ68923.1"/>
    </source>
</evidence>
<reference evidence="2" key="2">
    <citation type="submission" date="2021-04" db="EMBL/GenBank/DDBJ databases">
        <authorList>
            <person name="Gilroy R."/>
        </authorList>
    </citation>
    <scope>NUCLEOTIDE SEQUENCE</scope>
    <source>
        <strain evidence="2">ChiHecec3B27-8219</strain>
    </source>
</reference>
<dbReference type="Proteomes" id="UP000824055">
    <property type="component" value="Unassembled WGS sequence"/>
</dbReference>
<proteinExistence type="predicted"/>
<keyword evidence="1" id="KW-1133">Transmembrane helix</keyword>
<keyword evidence="1" id="KW-0472">Membrane</keyword>
<dbReference type="AlphaFoldDB" id="A0A9D2FWV5"/>
<evidence type="ECO:0000256" key="1">
    <source>
        <dbReference type="SAM" id="Phobius"/>
    </source>
</evidence>
<feature type="transmembrane region" description="Helical" evidence="1">
    <location>
        <begin position="58"/>
        <end position="78"/>
    </location>
</feature>
<comment type="caution">
    <text evidence="2">The sequence shown here is derived from an EMBL/GenBank/DDBJ whole genome shotgun (WGS) entry which is preliminary data.</text>
</comment>
<evidence type="ECO:0000313" key="3">
    <source>
        <dbReference type="Proteomes" id="UP000824055"/>
    </source>
</evidence>
<feature type="transmembrane region" description="Helical" evidence="1">
    <location>
        <begin position="198"/>
        <end position="218"/>
    </location>
</feature>
<feature type="transmembrane region" description="Helical" evidence="1">
    <location>
        <begin position="26"/>
        <end position="46"/>
    </location>
</feature>
<dbReference type="EMBL" id="DXBE01000028">
    <property type="protein sequence ID" value="HIZ68923.1"/>
    <property type="molecule type" value="Genomic_DNA"/>
</dbReference>
<reference evidence="2" key="1">
    <citation type="journal article" date="2021" name="PeerJ">
        <title>Extensive microbial diversity within the chicken gut microbiome revealed by metagenomics and culture.</title>
        <authorList>
            <person name="Gilroy R."/>
            <person name="Ravi A."/>
            <person name="Getino M."/>
            <person name="Pursley I."/>
            <person name="Horton D.L."/>
            <person name="Alikhan N.F."/>
            <person name="Baker D."/>
            <person name="Gharbi K."/>
            <person name="Hall N."/>
            <person name="Watson M."/>
            <person name="Adriaenssens E.M."/>
            <person name="Foster-Nyarko E."/>
            <person name="Jarju S."/>
            <person name="Secka A."/>
            <person name="Antonio M."/>
            <person name="Oren A."/>
            <person name="Chaudhuri R.R."/>
            <person name="La Ragione R."/>
            <person name="Hildebrand F."/>
            <person name="Pallen M.J."/>
        </authorList>
    </citation>
    <scope>NUCLEOTIDE SEQUENCE</scope>
    <source>
        <strain evidence="2">ChiHecec3B27-8219</strain>
    </source>
</reference>
<organism evidence="2 3">
    <name type="scientific">Candidatus Prevotella avicola</name>
    <dbReference type="NCBI Taxonomy" id="2838738"/>
    <lineage>
        <taxon>Bacteria</taxon>
        <taxon>Pseudomonadati</taxon>
        <taxon>Bacteroidota</taxon>
        <taxon>Bacteroidia</taxon>
        <taxon>Bacteroidales</taxon>
        <taxon>Prevotellaceae</taxon>
        <taxon>Prevotella</taxon>
    </lineage>
</organism>
<accession>A0A9D2FWV5</accession>
<feature type="transmembrane region" description="Helical" evidence="1">
    <location>
        <begin position="169"/>
        <end position="191"/>
    </location>
</feature>
<keyword evidence="1" id="KW-0812">Transmembrane</keyword>
<feature type="transmembrane region" description="Helical" evidence="1">
    <location>
        <begin position="109"/>
        <end position="134"/>
    </location>
</feature>
<protein>
    <submittedName>
        <fullName evidence="2">Uncharacterized protein</fullName>
    </submittedName>
</protein>
<name>A0A9D2FWV5_9BACT</name>
<feature type="transmembrane region" description="Helical" evidence="1">
    <location>
        <begin position="233"/>
        <end position="254"/>
    </location>
</feature>
<sequence>MKNRFQLKRFGHLMTRTLYGEKGQMLTKFVGLTAIFFVAMALTVWTQRDNPAWAREGAYYQITAFCVFIASMACFVFFTKVFANLKTKEQRVAYLSLPASPLEKWLGRVLYACVVLPLLVPFAFVAGDLLATLFARVMGVDYVMAGCANYARLWSQIPNPFKDAEQMRAAAAVLYAMMAGGLALNALVLLCSTVFRHALLMSIACVVGLTFLLVGAVTDGQMPASAPLTQGQAEWLCVLLGTLALLVAAGELWLSYRVFRRLQVVPGRFTNL</sequence>
<gene>
    <name evidence="2" type="ORF">H9966_03425</name>
</gene>